<dbReference type="Pfam" id="PF12833">
    <property type="entry name" value="HTH_18"/>
    <property type="match status" value="1"/>
</dbReference>
<keyword evidence="3" id="KW-0010">Activator</keyword>
<evidence type="ECO:0000259" key="5">
    <source>
        <dbReference type="PROSITE" id="PS01124"/>
    </source>
</evidence>
<evidence type="ECO:0000313" key="7">
    <source>
        <dbReference type="Proteomes" id="UP001595974"/>
    </source>
</evidence>
<keyword evidence="7" id="KW-1185">Reference proteome</keyword>
<dbReference type="Proteomes" id="UP001595974">
    <property type="component" value="Unassembled WGS sequence"/>
</dbReference>
<evidence type="ECO:0000256" key="2">
    <source>
        <dbReference type="ARBA" id="ARBA00023125"/>
    </source>
</evidence>
<dbReference type="PANTHER" id="PTHR46796:SF12">
    <property type="entry name" value="HTH-TYPE DNA-BINDING TRANSCRIPTIONAL ACTIVATOR EUTR"/>
    <property type="match status" value="1"/>
</dbReference>
<keyword evidence="1" id="KW-0805">Transcription regulation</keyword>
<keyword evidence="2" id="KW-0238">DNA-binding</keyword>
<dbReference type="PANTHER" id="PTHR46796">
    <property type="entry name" value="HTH-TYPE TRANSCRIPTIONAL ACTIVATOR RHAS-RELATED"/>
    <property type="match status" value="1"/>
</dbReference>
<dbReference type="SUPFAM" id="SSF46689">
    <property type="entry name" value="Homeodomain-like"/>
    <property type="match status" value="2"/>
</dbReference>
<keyword evidence="4" id="KW-0804">Transcription</keyword>
<dbReference type="InterPro" id="IPR018060">
    <property type="entry name" value="HTH_AraC"/>
</dbReference>
<dbReference type="PROSITE" id="PS01124">
    <property type="entry name" value="HTH_ARAC_FAMILY_2"/>
    <property type="match status" value="1"/>
</dbReference>
<comment type="caution">
    <text evidence="6">The sequence shown here is derived from an EMBL/GenBank/DDBJ whole genome shotgun (WGS) entry which is preliminary data.</text>
</comment>
<sequence length="341" mass="37835">MLLDEPALPGHGRVRDAALVASSNLLFQLDDTDSVRERVGQVFKPHDLAPLRTGERVNAFMHHVRRGRLSLSRLEYGTGVKIDPGRLDSFYLVQIPVRGSAFIHCGGHRFESRPGLASLVSPGLPLSMRWEGGAPQIVLRIDRDQMLFHCRQHLGGECERPPEFCPELDLTRSGGAYFAQLLGLLMDAVAQPDHPLHQPLVLKQFESSLINALLYGVPSTVSELLAGGTGKAASPYYVKRAEEYIRAHLNEPLSIELLAEHAGASVRTLFAGFRNACGTSPMSFLRNLRLDQVRAELAGGERVSVSEIAYKWGFNHLGRFAREYKRRFGESPSATLRHRPD</sequence>
<dbReference type="RefSeq" id="WP_096452369.1">
    <property type="nucleotide sequence ID" value="NZ_JBHSOG010000041.1"/>
</dbReference>
<dbReference type="InterPro" id="IPR050204">
    <property type="entry name" value="AraC_XylS_family_regulators"/>
</dbReference>
<dbReference type="PROSITE" id="PS00041">
    <property type="entry name" value="HTH_ARAC_FAMILY_1"/>
    <property type="match status" value="1"/>
</dbReference>
<evidence type="ECO:0000256" key="3">
    <source>
        <dbReference type="ARBA" id="ARBA00023159"/>
    </source>
</evidence>
<dbReference type="InterPro" id="IPR009057">
    <property type="entry name" value="Homeodomain-like_sf"/>
</dbReference>
<protein>
    <submittedName>
        <fullName evidence="6">AraC family transcriptional regulator</fullName>
    </submittedName>
</protein>
<dbReference type="InterPro" id="IPR037923">
    <property type="entry name" value="HTH-like"/>
</dbReference>
<evidence type="ECO:0000256" key="4">
    <source>
        <dbReference type="ARBA" id="ARBA00023163"/>
    </source>
</evidence>
<dbReference type="Pfam" id="PF14525">
    <property type="entry name" value="AraC_binding_2"/>
    <property type="match status" value="1"/>
</dbReference>
<gene>
    <name evidence="6" type="ORF">ACFPTN_10380</name>
</gene>
<dbReference type="SMART" id="SM00342">
    <property type="entry name" value="HTH_ARAC"/>
    <property type="match status" value="1"/>
</dbReference>
<evidence type="ECO:0000313" key="6">
    <source>
        <dbReference type="EMBL" id="MFC5769778.1"/>
    </source>
</evidence>
<dbReference type="InterPro" id="IPR018062">
    <property type="entry name" value="HTH_AraC-typ_CS"/>
</dbReference>
<name>A0ABW1ARG4_9RHOO</name>
<dbReference type="SUPFAM" id="SSF51215">
    <property type="entry name" value="Regulatory protein AraC"/>
    <property type="match status" value="1"/>
</dbReference>
<feature type="domain" description="HTH araC/xylS-type" evidence="5">
    <location>
        <begin position="239"/>
        <end position="338"/>
    </location>
</feature>
<organism evidence="6 7">
    <name type="scientific">Thauera sinica</name>
    <dbReference type="NCBI Taxonomy" id="2665146"/>
    <lineage>
        <taxon>Bacteria</taxon>
        <taxon>Pseudomonadati</taxon>
        <taxon>Pseudomonadota</taxon>
        <taxon>Betaproteobacteria</taxon>
        <taxon>Rhodocyclales</taxon>
        <taxon>Zoogloeaceae</taxon>
        <taxon>Thauera</taxon>
    </lineage>
</organism>
<evidence type="ECO:0000256" key="1">
    <source>
        <dbReference type="ARBA" id="ARBA00023015"/>
    </source>
</evidence>
<dbReference type="EMBL" id="JBHSOG010000041">
    <property type="protein sequence ID" value="MFC5769778.1"/>
    <property type="molecule type" value="Genomic_DNA"/>
</dbReference>
<proteinExistence type="predicted"/>
<dbReference type="Gene3D" id="1.10.10.60">
    <property type="entry name" value="Homeodomain-like"/>
    <property type="match status" value="1"/>
</dbReference>
<accession>A0ABW1ARG4</accession>
<dbReference type="InterPro" id="IPR035418">
    <property type="entry name" value="AraC-bd_2"/>
</dbReference>
<reference evidence="7" key="1">
    <citation type="journal article" date="2019" name="Int. J. Syst. Evol. Microbiol.">
        <title>The Global Catalogue of Microorganisms (GCM) 10K type strain sequencing project: providing services to taxonomists for standard genome sequencing and annotation.</title>
        <authorList>
            <consortium name="The Broad Institute Genomics Platform"/>
            <consortium name="The Broad Institute Genome Sequencing Center for Infectious Disease"/>
            <person name="Wu L."/>
            <person name="Ma J."/>
        </authorList>
    </citation>
    <scope>NUCLEOTIDE SEQUENCE [LARGE SCALE GENOMIC DNA]</scope>
    <source>
        <strain evidence="7">SHR3</strain>
    </source>
</reference>